<keyword evidence="2" id="KW-1185">Reference proteome</keyword>
<accession>A0A8I0LEZ4</accession>
<proteinExistence type="predicted"/>
<dbReference type="EMBL" id="JACSPR010000001">
    <property type="protein sequence ID" value="MBD8028999.1"/>
    <property type="molecule type" value="Genomic_DNA"/>
</dbReference>
<comment type="caution">
    <text evidence="1">The sequence shown here is derived from an EMBL/GenBank/DDBJ whole genome shotgun (WGS) entry which is preliminary data.</text>
</comment>
<gene>
    <name evidence="1" type="ORF">H9627_01415</name>
</gene>
<dbReference type="Proteomes" id="UP000650224">
    <property type="component" value="Unassembled WGS sequence"/>
</dbReference>
<protein>
    <submittedName>
        <fullName evidence="1">Uncharacterized protein</fullName>
    </submittedName>
</protein>
<name>A0A8I0LEZ4_9CORY</name>
<evidence type="ECO:0000313" key="2">
    <source>
        <dbReference type="Proteomes" id="UP000650224"/>
    </source>
</evidence>
<reference evidence="1 2" key="1">
    <citation type="submission" date="2020-08" db="EMBL/GenBank/DDBJ databases">
        <title>A Genomic Blueprint of the Chicken Gut Microbiome.</title>
        <authorList>
            <person name="Gilroy R."/>
            <person name="Ravi A."/>
            <person name="Getino M."/>
            <person name="Pursley I."/>
            <person name="Horton D.L."/>
            <person name="Alikhan N.-F."/>
            <person name="Baker D."/>
            <person name="Gharbi K."/>
            <person name="Hall N."/>
            <person name="Watson M."/>
            <person name="Adriaenssens E.M."/>
            <person name="Foster-Nyarko E."/>
            <person name="Jarju S."/>
            <person name="Secka A."/>
            <person name="Antonio M."/>
            <person name="Oren A."/>
            <person name="Chaudhuri R."/>
            <person name="La Ragione R.M."/>
            <person name="Hildebrand F."/>
            <person name="Pallen M.J."/>
        </authorList>
    </citation>
    <scope>NUCLEOTIDE SEQUENCE [LARGE SCALE GENOMIC DNA]</scope>
    <source>
        <strain evidence="1 2">Sa1YVA5</strain>
    </source>
</reference>
<evidence type="ECO:0000313" key="1">
    <source>
        <dbReference type="EMBL" id="MBD8028999.1"/>
    </source>
</evidence>
<organism evidence="1 2">
    <name type="scientific">Corynebacterium gallinarum</name>
    <dbReference type="NCBI Taxonomy" id="2762214"/>
    <lineage>
        <taxon>Bacteria</taxon>
        <taxon>Bacillati</taxon>
        <taxon>Actinomycetota</taxon>
        <taxon>Actinomycetes</taxon>
        <taxon>Mycobacteriales</taxon>
        <taxon>Corynebacteriaceae</taxon>
        <taxon>Corynebacterium</taxon>
    </lineage>
</organism>
<dbReference type="AlphaFoldDB" id="A0A8I0LEZ4"/>
<dbReference type="RefSeq" id="WP_191732241.1">
    <property type="nucleotide sequence ID" value="NZ_JACSPR010000001.1"/>
</dbReference>
<sequence>MGLQVRANEMKVWETFTLERQLECIINADHLLLFRGNPHGSVSLSDVIASELIGI</sequence>